<dbReference type="Gene3D" id="2.40.30.10">
    <property type="entry name" value="Translation factors"/>
    <property type="match status" value="1"/>
</dbReference>
<name>A0A1J1HQL9_9DIPT</name>
<dbReference type="OrthoDB" id="4928at2759"/>
<evidence type="ECO:0000313" key="2">
    <source>
        <dbReference type="Proteomes" id="UP000183832"/>
    </source>
</evidence>
<gene>
    <name evidence="1" type="ORF">CLUMA_CG004077</name>
</gene>
<keyword evidence="2" id="KW-1185">Reference proteome</keyword>
<protein>
    <submittedName>
        <fullName evidence="1">CLUMA_CG004077, isoform A</fullName>
    </submittedName>
</protein>
<organism evidence="1 2">
    <name type="scientific">Clunio marinus</name>
    <dbReference type="NCBI Taxonomy" id="568069"/>
    <lineage>
        <taxon>Eukaryota</taxon>
        <taxon>Metazoa</taxon>
        <taxon>Ecdysozoa</taxon>
        <taxon>Arthropoda</taxon>
        <taxon>Hexapoda</taxon>
        <taxon>Insecta</taxon>
        <taxon>Pterygota</taxon>
        <taxon>Neoptera</taxon>
        <taxon>Endopterygota</taxon>
        <taxon>Diptera</taxon>
        <taxon>Nematocera</taxon>
        <taxon>Chironomoidea</taxon>
        <taxon>Chironomidae</taxon>
        <taxon>Clunio</taxon>
    </lineage>
</organism>
<reference evidence="1 2" key="1">
    <citation type="submission" date="2015-04" db="EMBL/GenBank/DDBJ databases">
        <authorList>
            <person name="Syromyatnikov M.Y."/>
            <person name="Popov V.N."/>
        </authorList>
    </citation>
    <scope>NUCLEOTIDE SEQUENCE [LARGE SCALE GENOMIC DNA]</scope>
</reference>
<dbReference type="STRING" id="568069.A0A1J1HQL9"/>
<proteinExistence type="predicted"/>
<dbReference type="Proteomes" id="UP000183832">
    <property type="component" value="Unassembled WGS sequence"/>
</dbReference>
<evidence type="ECO:0000313" key="1">
    <source>
        <dbReference type="EMBL" id="CRK90360.1"/>
    </source>
</evidence>
<accession>A0A1J1HQL9</accession>
<dbReference type="EMBL" id="CVRI01000018">
    <property type="protein sequence ID" value="CRK90360.1"/>
    <property type="molecule type" value="Genomic_DNA"/>
</dbReference>
<dbReference type="AlphaFoldDB" id="A0A1J1HQL9"/>
<sequence>MIFWSYQTPWRGFVSSTLNDNSVKENFLKLTTDIKKAHDLRQLCATPMKTSHSLHLNKRLRLRIIQFPVNVVYLEYQRMDANQISRQSIDACKDYFRDDLLKSDWALMYDSTVTAAAAAAMSLNNVFENKARQQSSAVISEFRL</sequence>